<dbReference type="PROSITE" id="PS00893">
    <property type="entry name" value="NUDIX_BOX"/>
    <property type="match status" value="1"/>
</dbReference>
<dbReference type="PRINTS" id="PR00502">
    <property type="entry name" value="NUDIXFAMILY"/>
</dbReference>
<evidence type="ECO:0000256" key="8">
    <source>
        <dbReference type="ARBA" id="ARBA00022842"/>
    </source>
</evidence>
<evidence type="ECO:0000256" key="4">
    <source>
        <dbReference type="ARBA" id="ARBA00022705"/>
    </source>
</evidence>
<keyword evidence="20" id="KW-1185">Reference proteome</keyword>
<proteinExistence type="inferred from homology"/>
<dbReference type="EC" id="3.6.1.55" evidence="12"/>
<dbReference type="Gene3D" id="3.90.79.10">
    <property type="entry name" value="Nucleoside Triphosphate Pyrophosphohydrolase"/>
    <property type="match status" value="1"/>
</dbReference>
<reference evidence="20" key="1">
    <citation type="submission" date="2015-09" db="EMBL/GenBank/DDBJ databases">
        <title>Complete sequence of Algoriphagus sp. M8-2.</title>
        <authorList>
            <person name="Shintani M."/>
        </authorList>
    </citation>
    <scope>NUCLEOTIDE SEQUENCE [LARGE SCALE GENOMIC DNA]</scope>
    <source>
        <strain evidence="20">M8-2</strain>
    </source>
</reference>
<evidence type="ECO:0000256" key="17">
    <source>
        <dbReference type="RuleBase" id="RU003476"/>
    </source>
</evidence>
<feature type="domain" description="Nudix hydrolase" evidence="18">
    <location>
        <begin position="7"/>
        <end position="132"/>
    </location>
</feature>
<organism evidence="19 20">
    <name type="scientific">Algoriphagus sanaruensis</name>
    <dbReference type="NCBI Taxonomy" id="1727163"/>
    <lineage>
        <taxon>Bacteria</taxon>
        <taxon>Pseudomonadati</taxon>
        <taxon>Bacteroidota</taxon>
        <taxon>Cytophagia</taxon>
        <taxon>Cytophagales</taxon>
        <taxon>Cyclobacteriaceae</taxon>
        <taxon>Algoriphagus</taxon>
    </lineage>
</organism>
<dbReference type="CDD" id="cd03425">
    <property type="entry name" value="NUDIX_MutT_NudA_like"/>
    <property type="match status" value="1"/>
</dbReference>
<keyword evidence="7 17" id="KW-0378">Hydrolase</keyword>
<dbReference type="InterPro" id="IPR020084">
    <property type="entry name" value="NUDIX_hydrolase_CS"/>
</dbReference>
<dbReference type="InterPro" id="IPR047127">
    <property type="entry name" value="MutT-like"/>
</dbReference>
<dbReference type="GO" id="GO:0006260">
    <property type="term" value="P:DNA replication"/>
    <property type="evidence" value="ECO:0007669"/>
    <property type="project" value="UniProtKB-KW"/>
</dbReference>
<evidence type="ECO:0000256" key="9">
    <source>
        <dbReference type="ARBA" id="ARBA00023204"/>
    </source>
</evidence>
<evidence type="ECO:0000256" key="7">
    <source>
        <dbReference type="ARBA" id="ARBA00022801"/>
    </source>
</evidence>
<evidence type="ECO:0000256" key="3">
    <source>
        <dbReference type="ARBA" id="ARBA00022457"/>
    </source>
</evidence>
<evidence type="ECO:0000256" key="15">
    <source>
        <dbReference type="ARBA" id="ARBA00041979"/>
    </source>
</evidence>
<evidence type="ECO:0000256" key="13">
    <source>
        <dbReference type="ARBA" id="ARBA00040794"/>
    </source>
</evidence>
<keyword evidence="5" id="KW-0479">Metal-binding</keyword>
<dbReference type="GO" id="GO:0006281">
    <property type="term" value="P:DNA repair"/>
    <property type="evidence" value="ECO:0007669"/>
    <property type="project" value="UniProtKB-KW"/>
</dbReference>
<dbReference type="STRING" id="1727163.AO498_06290"/>
<comment type="similarity">
    <text evidence="2 17">Belongs to the Nudix hydrolase family.</text>
</comment>
<comment type="cofactor">
    <cofactor evidence="1">
        <name>Mg(2+)</name>
        <dbReference type="ChEBI" id="CHEBI:18420"/>
    </cofactor>
</comment>
<keyword evidence="4" id="KW-0235">DNA replication</keyword>
<dbReference type="PATRIC" id="fig|1727163.4.peg.1305"/>
<sequence>MSNSKNPIIPVTCAIIIQGGKVLLAKRSALMDLAGKWEFPGGKIEEGESGEECLLREIKEELGIQVELLAPLSPVNFSYPTKVIQLIPFTARWASGELRLAEHDQVEWYDQNQLNSLDLAPADIPIVHELQEKWVKLVGPNES</sequence>
<dbReference type="GO" id="GO:0046872">
    <property type="term" value="F:metal ion binding"/>
    <property type="evidence" value="ECO:0007669"/>
    <property type="project" value="UniProtKB-KW"/>
</dbReference>
<evidence type="ECO:0000256" key="14">
    <source>
        <dbReference type="ARBA" id="ARBA00041592"/>
    </source>
</evidence>
<protein>
    <recommendedName>
        <fullName evidence="13">8-oxo-dGTP diphosphatase</fullName>
        <ecNumber evidence="12">3.6.1.55</ecNumber>
    </recommendedName>
    <alternativeName>
        <fullName evidence="16">7,8-dihydro-8-oxoguanine-triphosphatase</fullName>
    </alternativeName>
    <alternativeName>
        <fullName evidence="15">Mutator protein MutT</fullName>
    </alternativeName>
    <alternativeName>
        <fullName evidence="14">dGTP pyrophosphohydrolase</fullName>
    </alternativeName>
</protein>
<reference evidence="19 20" key="2">
    <citation type="journal article" date="2016" name="Genome Announc.">
        <title>Complete Genome Sequence of Algoriphagus sp. Strain M8-2, Isolated from a Brackish Lake.</title>
        <authorList>
            <person name="Muraguchi Y."/>
            <person name="Kushimoto K."/>
            <person name="Ohtsubo Y."/>
            <person name="Suzuki T."/>
            <person name="Dohra H."/>
            <person name="Kimbara K."/>
            <person name="Shintani M."/>
        </authorList>
    </citation>
    <scope>NUCLEOTIDE SEQUENCE [LARGE SCALE GENOMIC DNA]</scope>
    <source>
        <strain evidence="19 20">M8-2</strain>
    </source>
</reference>
<dbReference type="EMBL" id="CP012836">
    <property type="protein sequence ID" value="AMQ56014.1"/>
    <property type="molecule type" value="Genomic_DNA"/>
</dbReference>
<keyword evidence="6" id="KW-0227">DNA damage</keyword>
<evidence type="ECO:0000313" key="19">
    <source>
        <dbReference type="EMBL" id="AMQ56014.1"/>
    </source>
</evidence>
<dbReference type="PANTHER" id="PTHR47707:SF1">
    <property type="entry name" value="NUDIX HYDROLASE FAMILY PROTEIN"/>
    <property type="match status" value="1"/>
</dbReference>
<dbReference type="GO" id="GO:0044715">
    <property type="term" value="F:8-oxo-dGDP phosphatase activity"/>
    <property type="evidence" value="ECO:0007669"/>
    <property type="project" value="TreeGrafter"/>
</dbReference>
<dbReference type="GO" id="GO:0035539">
    <property type="term" value="F:8-oxo-7,8-dihydrodeoxyguanosine triphosphate pyrophosphatase activity"/>
    <property type="evidence" value="ECO:0007669"/>
    <property type="project" value="UniProtKB-EC"/>
</dbReference>
<evidence type="ECO:0000256" key="12">
    <source>
        <dbReference type="ARBA" id="ARBA00038905"/>
    </source>
</evidence>
<evidence type="ECO:0000259" key="18">
    <source>
        <dbReference type="PROSITE" id="PS51462"/>
    </source>
</evidence>
<accession>A0A142ELK9</accession>
<evidence type="ECO:0000256" key="1">
    <source>
        <dbReference type="ARBA" id="ARBA00001946"/>
    </source>
</evidence>
<dbReference type="GO" id="GO:0008413">
    <property type="term" value="F:8-oxo-7,8-dihydroguanosine triphosphate pyrophosphatase activity"/>
    <property type="evidence" value="ECO:0007669"/>
    <property type="project" value="TreeGrafter"/>
</dbReference>
<dbReference type="KEGG" id="alm:AO498_06290"/>
<dbReference type="SUPFAM" id="SSF55811">
    <property type="entry name" value="Nudix"/>
    <property type="match status" value="1"/>
</dbReference>
<keyword evidence="9" id="KW-0234">DNA repair</keyword>
<evidence type="ECO:0000256" key="5">
    <source>
        <dbReference type="ARBA" id="ARBA00022723"/>
    </source>
</evidence>
<keyword evidence="8" id="KW-0460">Magnesium</keyword>
<evidence type="ECO:0000256" key="11">
    <source>
        <dbReference type="ARBA" id="ARBA00036904"/>
    </source>
</evidence>
<evidence type="ECO:0000313" key="20">
    <source>
        <dbReference type="Proteomes" id="UP000073816"/>
    </source>
</evidence>
<comment type="catalytic activity">
    <reaction evidence="10">
        <text>8-oxo-dGTP + H2O = 8-oxo-dGMP + diphosphate + H(+)</text>
        <dbReference type="Rhea" id="RHEA:31575"/>
        <dbReference type="ChEBI" id="CHEBI:15377"/>
        <dbReference type="ChEBI" id="CHEBI:15378"/>
        <dbReference type="ChEBI" id="CHEBI:33019"/>
        <dbReference type="ChEBI" id="CHEBI:63224"/>
        <dbReference type="ChEBI" id="CHEBI:77896"/>
        <dbReference type="EC" id="3.6.1.55"/>
    </reaction>
</comment>
<name>A0A142ELK9_9BACT</name>
<dbReference type="PROSITE" id="PS51462">
    <property type="entry name" value="NUDIX"/>
    <property type="match status" value="1"/>
</dbReference>
<evidence type="ECO:0000256" key="6">
    <source>
        <dbReference type="ARBA" id="ARBA00022763"/>
    </source>
</evidence>
<dbReference type="AlphaFoldDB" id="A0A142ELK9"/>
<dbReference type="OrthoDB" id="9810648at2"/>
<dbReference type="InterPro" id="IPR000086">
    <property type="entry name" value="NUDIX_hydrolase_dom"/>
</dbReference>
<evidence type="ECO:0000256" key="2">
    <source>
        <dbReference type="ARBA" id="ARBA00005582"/>
    </source>
</evidence>
<dbReference type="Pfam" id="PF00293">
    <property type="entry name" value="NUDIX"/>
    <property type="match status" value="1"/>
</dbReference>
<dbReference type="InterPro" id="IPR020476">
    <property type="entry name" value="Nudix_hydrolase"/>
</dbReference>
<dbReference type="InterPro" id="IPR015797">
    <property type="entry name" value="NUDIX_hydrolase-like_dom_sf"/>
</dbReference>
<dbReference type="PANTHER" id="PTHR47707">
    <property type="entry name" value="8-OXO-DGTP DIPHOSPHATASE"/>
    <property type="match status" value="1"/>
</dbReference>
<evidence type="ECO:0000256" key="16">
    <source>
        <dbReference type="ARBA" id="ARBA00042798"/>
    </source>
</evidence>
<dbReference type="GO" id="GO:0044716">
    <property type="term" value="F:8-oxo-GDP phosphatase activity"/>
    <property type="evidence" value="ECO:0007669"/>
    <property type="project" value="TreeGrafter"/>
</dbReference>
<keyword evidence="3" id="KW-0515">Mutator protein</keyword>
<evidence type="ECO:0000256" key="10">
    <source>
        <dbReference type="ARBA" id="ARBA00035861"/>
    </source>
</evidence>
<comment type="catalytic activity">
    <reaction evidence="11">
        <text>8-oxo-GTP + H2O = 8-oxo-GMP + diphosphate + H(+)</text>
        <dbReference type="Rhea" id="RHEA:67616"/>
        <dbReference type="ChEBI" id="CHEBI:15377"/>
        <dbReference type="ChEBI" id="CHEBI:15378"/>
        <dbReference type="ChEBI" id="CHEBI:33019"/>
        <dbReference type="ChEBI" id="CHEBI:143553"/>
        <dbReference type="ChEBI" id="CHEBI:145694"/>
    </reaction>
</comment>
<dbReference type="RefSeq" id="WP_067544846.1">
    <property type="nucleotide sequence ID" value="NZ_CP012836.1"/>
</dbReference>
<dbReference type="Proteomes" id="UP000073816">
    <property type="component" value="Chromosome"/>
</dbReference>
<gene>
    <name evidence="19" type="ORF">AO498_06290</name>
</gene>